<evidence type="ECO:0000313" key="2">
    <source>
        <dbReference type="EMBL" id="GFP30170.1"/>
    </source>
</evidence>
<comment type="caution">
    <text evidence="2">The sequence shown here is derived from an EMBL/GenBank/DDBJ whole genome shotgun (WGS) entry which is preliminary data.</text>
</comment>
<feature type="compositionally biased region" description="Gly residues" evidence="1">
    <location>
        <begin position="22"/>
        <end position="37"/>
    </location>
</feature>
<keyword evidence="3" id="KW-1185">Reference proteome</keyword>
<name>A0A6V8PDK8_9ACTN</name>
<proteinExistence type="predicted"/>
<feature type="region of interest" description="Disordered" evidence="1">
    <location>
        <begin position="1"/>
        <end position="37"/>
    </location>
</feature>
<reference evidence="2 3" key="1">
    <citation type="journal article" date="2020" name="Front. Microbiol.">
        <title>Single-cell genomics of novel Actinobacteria with the Wood-Ljungdahl pathway discovered in a serpentinizing system.</title>
        <authorList>
            <person name="Merino N."/>
            <person name="Kawai M."/>
            <person name="Boyd E.S."/>
            <person name="Colman D.R."/>
            <person name="McGlynn S.E."/>
            <person name="Nealson K.H."/>
            <person name="Kurokawa K."/>
            <person name="Hongoh Y."/>
        </authorList>
    </citation>
    <scope>NUCLEOTIDE SEQUENCE [LARGE SCALE GENOMIC DNA]</scope>
    <source>
        <strain evidence="2 3">S34</strain>
    </source>
</reference>
<dbReference type="Proteomes" id="UP000588083">
    <property type="component" value="Unassembled WGS sequence"/>
</dbReference>
<dbReference type="AlphaFoldDB" id="A0A6V8PDK8"/>
<accession>A0A6V8PDK8</accession>
<organism evidence="2 3">
    <name type="scientific">Candidatus Hakubella thermalkaliphila</name>
    <dbReference type="NCBI Taxonomy" id="2754717"/>
    <lineage>
        <taxon>Bacteria</taxon>
        <taxon>Bacillati</taxon>
        <taxon>Actinomycetota</taxon>
        <taxon>Actinomycetota incertae sedis</taxon>
        <taxon>Candidatus Hakubellales</taxon>
        <taxon>Candidatus Hakubellaceae</taxon>
        <taxon>Candidatus Hakubella</taxon>
    </lineage>
</organism>
<evidence type="ECO:0000256" key="1">
    <source>
        <dbReference type="SAM" id="MobiDB-lite"/>
    </source>
</evidence>
<gene>
    <name evidence="2" type="ORF">HKBW3S34_01090</name>
</gene>
<dbReference type="EMBL" id="BLRZ01000045">
    <property type="protein sequence ID" value="GFP30170.1"/>
    <property type="molecule type" value="Genomic_DNA"/>
</dbReference>
<sequence>FPGTEGGALSAESAERPEPLSGGCGGGRGGGVGGGVGGRAGEAEAVCRLGGLQ</sequence>
<evidence type="ECO:0000313" key="3">
    <source>
        <dbReference type="Proteomes" id="UP000588083"/>
    </source>
</evidence>
<feature type="non-terminal residue" evidence="2">
    <location>
        <position position="1"/>
    </location>
</feature>
<protein>
    <submittedName>
        <fullName evidence="2">Uncharacterized protein</fullName>
    </submittedName>
</protein>